<dbReference type="GO" id="GO:0017061">
    <property type="term" value="F:S-methyl-5-thioadenosine phosphorylase activity"/>
    <property type="evidence" value="ECO:0007669"/>
    <property type="project" value="UniProtKB-EC"/>
</dbReference>
<evidence type="ECO:0000256" key="7">
    <source>
        <dbReference type="ARBA" id="ARBA00047989"/>
    </source>
</evidence>
<dbReference type="GO" id="GO:0005507">
    <property type="term" value="F:copper ion binding"/>
    <property type="evidence" value="ECO:0007669"/>
    <property type="project" value="TreeGrafter"/>
</dbReference>
<evidence type="ECO:0000256" key="4">
    <source>
        <dbReference type="ARBA" id="ARBA00022723"/>
    </source>
</evidence>
<evidence type="ECO:0000256" key="1">
    <source>
        <dbReference type="ARBA" id="ARBA00000553"/>
    </source>
</evidence>
<dbReference type="InterPro" id="IPR003730">
    <property type="entry name" value="Cu_polyphenol_OxRdtase"/>
</dbReference>
<evidence type="ECO:0000256" key="3">
    <source>
        <dbReference type="ARBA" id="ARBA00022679"/>
    </source>
</evidence>
<keyword evidence="5" id="KW-0378">Hydrolase</keyword>
<dbReference type="Pfam" id="PF02578">
    <property type="entry name" value="Cu-oxidase_4"/>
    <property type="match status" value="1"/>
</dbReference>
<evidence type="ECO:0000256" key="8">
    <source>
        <dbReference type="ARBA" id="ARBA00048968"/>
    </source>
</evidence>
<dbReference type="STRING" id="1798661.A3D65_04950"/>
<evidence type="ECO:0000256" key="2">
    <source>
        <dbReference type="ARBA" id="ARBA00007353"/>
    </source>
</evidence>
<evidence type="ECO:0000256" key="5">
    <source>
        <dbReference type="ARBA" id="ARBA00022801"/>
    </source>
</evidence>
<comment type="catalytic activity">
    <reaction evidence="7">
        <text>adenosine + H2O + H(+) = inosine + NH4(+)</text>
        <dbReference type="Rhea" id="RHEA:24408"/>
        <dbReference type="ChEBI" id="CHEBI:15377"/>
        <dbReference type="ChEBI" id="CHEBI:15378"/>
        <dbReference type="ChEBI" id="CHEBI:16335"/>
        <dbReference type="ChEBI" id="CHEBI:17596"/>
        <dbReference type="ChEBI" id="CHEBI:28938"/>
        <dbReference type="EC" id="3.5.4.4"/>
    </reaction>
    <physiologicalReaction direction="left-to-right" evidence="7">
        <dbReference type="Rhea" id="RHEA:24409"/>
    </physiologicalReaction>
</comment>
<dbReference type="InterPro" id="IPR011324">
    <property type="entry name" value="Cytotoxic_necrot_fac-like_cat"/>
</dbReference>
<dbReference type="Proteomes" id="UP000177996">
    <property type="component" value="Unassembled WGS sequence"/>
</dbReference>
<comment type="catalytic activity">
    <reaction evidence="1">
        <text>inosine + phosphate = alpha-D-ribose 1-phosphate + hypoxanthine</text>
        <dbReference type="Rhea" id="RHEA:27646"/>
        <dbReference type="ChEBI" id="CHEBI:17368"/>
        <dbReference type="ChEBI" id="CHEBI:17596"/>
        <dbReference type="ChEBI" id="CHEBI:43474"/>
        <dbReference type="ChEBI" id="CHEBI:57720"/>
        <dbReference type="EC" id="2.4.2.1"/>
    </reaction>
    <physiologicalReaction direction="left-to-right" evidence="1">
        <dbReference type="Rhea" id="RHEA:27647"/>
    </physiologicalReaction>
</comment>
<comment type="caution">
    <text evidence="10">The sequence shown here is derived from an EMBL/GenBank/DDBJ whole genome shotgun (WGS) entry which is preliminary data.</text>
</comment>
<keyword evidence="3" id="KW-0808">Transferase</keyword>
<comment type="catalytic activity">
    <reaction evidence="8">
        <text>adenosine + phosphate = alpha-D-ribose 1-phosphate + adenine</text>
        <dbReference type="Rhea" id="RHEA:27642"/>
        <dbReference type="ChEBI" id="CHEBI:16335"/>
        <dbReference type="ChEBI" id="CHEBI:16708"/>
        <dbReference type="ChEBI" id="CHEBI:43474"/>
        <dbReference type="ChEBI" id="CHEBI:57720"/>
        <dbReference type="EC" id="2.4.2.1"/>
    </reaction>
    <physiologicalReaction direction="left-to-right" evidence="8">
        <dbReference type="Rhea" id="RHEA:27643"/>
    </physiologicalReaction>
</comment>
<evidence type="ECO:0000256" key="6">
    <source>
        <dbReference type="ARBA" id="ARBA00022833"/>
    </source>
</evidence>
<evidence type="ECO:0008006" key="12">
    <source>
        <dbReference type="Google" id="ProtNLM"/>
    </source>
</evidence>
<name>A0A1G2D4L0_9BACT</name>
<dbReference type="Gene3D" id="3.60.140.10">
    <property type="entry name" value="CNF1/YfiH-like putative cysteine hydrolases"/>
    <property type="match status" value="1"/>
</dbReference>
<dbReference type="CDD" id="cd16833">
    <property type="entry name" value="YfiH"/>
    <property type="match status" value="1"/>
</dbReference>
<dbReference type="GO" id="GO:0016787">
    <property type="term" value="F:hydrolase activity"/>
    <property type="evidence" value="ECO:0007669"/>
    <property type="project" value="UniProtKB-KW"/>
</dbReference>
<proteinExistence type="inferred from homology"/>
<evidence type="ECO:0000313" key="11">
    <source>
        <dbReference type="Proteomes" id="UP000177996"/>
    </source>
</evidence>
<dbReference type="InterPro" id="IPR038371">
    <property type="entry name" value="Cu_polyphenol_OxRdtase_sf"/>
</dbReference>
<comment type="similarity">
    <text evidence="2">Belongs to the purine nucleoside phosphorylase YfiH/LACC1 family.</text>
</comment>
<gene>
    <name evidence="10" type="ORF">A3D65_04950</name>
</gene>
<evidence type="ECO:0000256" key="9">
    <source>
        <dbReference type="ARBA" id="ARBA00049893"/>
    </source>
</evidence>
<organism evidence="10 11">
    <name type="scientific">Candidatus Lloydbacteria bacterium RIFCSPHIGHO2_02_FULL_50_13</name>
    <dbReference type="NCBI Taxonomy" id="1798661"/>
    <lineage>
        <taxon>Bacteria</taxon>
        <taxon>Candidatus Lloydiibacteriota</taxon>
    </lineage>
</organism>
<evidence type="ECO:0000313" key="10">
    <source>
        <dbReference type="EMBL" id="OGZ08574.1"/>
    </source>
</evidence>
<keyword evidence="6" id="KW-0862">Zinc</keyword>
<protein>
    <recommendedName>
        <fullName evidence="12">Purine nucleoside phosphorylase</fullName>
    </recommendedName>
</protein>
<sequence>MPVTFSHFAGYPDLVYGFSDRGEGSMHRRSQEENRKRFFQKMGIDPRRVVAAGLVHGGAVAKVADGEAEAAMTDVDALITNTPDLYLSATAADCFLLYFYDPIKGAVGIAHGGWRGILVGIVENTVGAFERDFGVAPKDLLVGMAPGIRECHFEISTHDKNLFHRYSEHVSEKNGKAFVNLSGIIIEQLRNAGVLRAHIEDSGICTHCEEEKYFSYRRDKPEVPHLMIGYIGLRDS</sequence>
<accession>A0A1G2D4L0</accession>
<keyword evidence="4" id="KW-0479">Metal-binding</keyword>
<reference evidence="10 11" key="1">
    <citation type="journal article" date="2016" name="Nat. Commun.">
        <title>Thousands of microbial genomes shed light on interconnected biogeochemical processes in an aquifer system.</title>
        <authorList>
            <person name="Anantharaman K."/>
            <person name="Brown C.T."/>
            <person name="Hug L.A."/>
            <person name="Sharon I."/>
            <person name="Castelle C.J."/>
            <person name="Probst A.J."/>
            <person name="Thomas B.C."/>
            <person name="Singh A."/>
            <person name="Wilkins M.J."/>
            <person name="Karaoz U."/>
            <person name="Brodie E.L."/>
            <person name="Williams K.H."/>
            <person name="Hubbard S.S."/>
            <person name="Banfield J.F."/>
        </authorList>
    </citation>
    <scope>NUCLEOTIDE SEQUENCE [LARGE SCALE GENOMIC DNA]</scope>
</reference>
<dbReference type="AlphaFoldDB" id="A0A1G2D4L0"/>
<dbReference type="PANTHER" id="PTHR30616">
    <property type="entry name" value="UNCHARACTERIZED PROTEIN YFIH"/>
    <property type="match status" value="1"/>
</dbReference>
<dbReference type="SUPFAM" id="SSF64438">
    <property type="entry name" value="CNF1/YfiH-like putative cysteine hydrolases"/>
    <property type="match status" value="1"/>
</dbReference>
<dbReference type="PANTHER" id="PTHR30616:SF2">
    <property type="entry name" value="PURINE NUCLEOSIDE PHOSPHORYLASE LACC1"/>
    <property type="match status" value="1"/>
</dbReference>
<comment type="catalytic activity">
    <reaction evidence="9">
        <text>S-methyl-5'-thioadenosine + phosphate = 5-(methylsulfanyl)-alpha-D-ribose 1-phosphate + adenine</text>
        <dbReference type="Rhea" id="RHEA:11852"/>
        <dbReference type="ChEBI" id="CHEBI:16708"/>
        <dbReference type="ChEBI" id="CHEBI:17509"/>
        <dbReference type="ChEBI" id="CHEBI:43474"/>
        <dbReference type="ChEBI" id="CHEBI:58533"/>
        <dbReference type="EC" id="2.4.2.28"/>
    </reaction>
    <physiologicalReaction direction="left-to-right" evidence="9">
        <dbReference type="Rhea" id="RHEA:11853"/>
    </physiologicalReaction>
</comment>
<dbReference type="EMBL" id="MHLL01000032">
    <property type="protein sequence ID" value="OGZ08574.1"/>
    <property type="molecule type" value="Genomic_DNA"/>
</dbReference>